<dbReference type="InterPro" id="IPR000524">
    <property type="entry name" value="Tscrpt_reg_HTH_GntR"/>
</dbReference>
<evidence type="ECO:0000256" key="5">
    <source>
        <dbReference type="ARBA" id="ARBA00023163"/>
    </source>
</evidence>
<dbReference type="InterPro" id="IPR015424">
    <property type="entry name" value="PyrdxlP-dep_Trfase"/>
</dbReference>
<keyword evidence="3" id="KW-0805">Transcription regulation</keyword>
<dbReference type="GO" id="GO:0030170">
    <property type="term" value="F:pyridoxal phosphate binding"/>
    <property type="evidence" value="ECO:0007669"/>
    <property type="project" value="InterPro"/>
</dbReference>
<dbReference type="AlphaFoldDB" id="A0A2S6GZ53"/>
<reference evidence="7 8" key="1">
    <citation type="submission" date="2018-02" db="EMBL/GenBank/DDBJ databases">
        <title>Genomic Encyclopedia of Archaeal and Bacterial Type Strains, Phase II (KMG-II): from individual species to whole genera.</title>
        <authorList>
            <person name="Goeker M."/>
        </authorList>
    </citation>
    <scope>NUCLEOTIDE SEQUENCE [LARGE SCALE GENOMIC DNA]</scope>
    <source>
        <strain evidence="7 8">YU 961-1</strain>
    </source>
</reference>
<accession>A0A2S6GZ53</accession>
<dbReference type="InterPro" id="IPR036390">
    <property type="entry name" value="WH_DNA-bd_sf"/>
</dbReference>
<comment type="similarity">
    <text evidence="1">In the C-terminal section; belongs to the class-I pyridoxal-phosphate-dependent aminotransferase family.</text>
</comment>
<dbReference type="Gene3D" id="3.40.640.10">
    <property type="entry name" value="Type I PLP-dependent aspartate aminotransferase-like (Major domain)"/>
    <property type="match status" value="1"/>
</dbReference>
<evidence type="ECO:0000313" key="7">
    <source>
        <dbReference type="EMBL" id="PPK70446.1"/>
    </source>
</evidence>
<dbReference type="CDD" id="cd00609">
    <property type="entry name" value="AAT_like"/>
    <property type="match status" value="1"/>
</dbReference>
<evidence type="ECO:0000256" key="2">
    <source>
        <dbReference type="ARBA" id="ARBA00022898"/>
    </source>
</evidence>
<dbReference type="GO" id="GO:0003700">
    <property type="term" value="F:DNA-binding transcription factor activity"/>
    <property type="evidence" value="ECO:0007669"/>
    <property type="project" value="InterPro"/>
</dbReference>
<sequence length="438" mass="45741">MDYRQVADRIAADIAAGRLKPGERLPTQRRFARTHGIAASTASRVYGELVRRGLVVGEVGRGTFVRAGTRLPGPVLAEPAALAVDLELNFPVLPEHADLLAESLRKQVKPAAMADAIRAVGVAGTLAAREAAAVALARDGWSPQPQDVLFAGNGRQAIAGVIAAMVPPGERLGVEELTYAVVKGIAARLGVTLVPLAVDGEGVTPAALRAAGPLRAVYLQPALHNPLGVSMSAVRRAEVAEVLADKGIPLIEDTIYGFLHDDPPLAALLPDRAVVVDSLSKRLAPGLSLGFAIAGRALRAEVAAAIRTGGWGPQGFALAAATAWLTDGTATRLRADKRADARARQRLVAERLAGFDVQADSRAYHCWWRLPAHWRAETFVAAAARSGIAITPAAAFTVATARAPHAVRLATASPPLPTLAAALDRLADIARTEDLGAD</sequence>
<dbReference type="EMBL" id="PTIX01000002">
    <property type="protein sequence ID" value="PPK70446.1"/>
    <property type="molecule type" value="Genomic_DNA"/>
</dbReference>
<dbReference type="SUPFAM" id="SSF53383">
    <property type="entry name" value="PLP-dependent transferases"/>
    <property type="match status" value="1"/>
</dbReference>
<dbReference type="InterPro" id="IPR015421">
    <property type="entry name" value="PyrdxlP-dep_Trfase_major"/>
</dbReference>
<dbReference type="Pfam" id="PF00392">
    <property type="entry name" value="GntR"/>
    <property type="match status" value="1"/>
</dbReference>
<dbReference type="PANTHER" id="PTHR46577:SF1">
    <property type="entry name" value="HTH-TYPE TRANSCRIPTIONAL REGULATORY PROTEIN GABR"/>
    <property type="match status" value="1"/>
</dbReference>
<evidence type="ECO:0000313" key="8">
    <source>
        <dbReference type="Proteomes" id="UP000239203"/>
    </source>
</evidence>
<dbReference type="InterPro" id="IPR036388">
    <property type="entry name" value="WH-like_DNA-bd_sf"/>
</dbReference>
<keyword evidence="5" id="KW-0804">Transcription</keyword>
<dbReference type="PANTHER" id="PTHR46577">
    <property type="entry name" value="HTH-TYPE TRANSCRIPTIONAL REGULATORY PROTEIN GABR"/>
    <property type="match status" value="1"/>
</dbReference>
<feature type="domain" description="HTH gntR-type" evidence="6">
    <location>
        <begin position="1"/>
        <end position="68"/>
    </location>
</feature>
<dbReference type="Proteomes" id="UP000239203">
    <property type="component" value="Unassembled WGS sequence"/>
</dbReference>
<dbReference type="Pfam" id="PF00155">
    <property type="entry name" value="Aminotran_1_2"/>
    <property type="match status" value="1"/>
</dbReference>
<proteinExistence type="inferred from homology"/>
<name>A0A2S6GZ53_9PSEU</name>
<dbReference type="GO" id="GO:0003677">
    <property type="term" value="F:DNA binding"/>
    <property type="evidence" value="ECO:0007669"/>
    <property type="project" value="UniProtKB-KW"/>
</dbReference>
<dbReference type="InterPro" id="IPR051446">
    <property type="entry name" value="HTH_trans_reg/aminotransferase"/>
</dbReference>
<gene>
    <name evidence="7" type="ORF">CLV40_102361</name>
</gene>
<evidence type="ECO:0000256" key="1">
    <source>
        <dbReference type="ARBA" id="ARBA00005384"/>
    </source>
</evidence>
<comment type="caution">
    <text evidence="7">The sequence shown here is derived from an EMBL/GenBank/DDBJ whole genome shotgun (WGS) entry which is preliminary data.</text>
</comment>
<keyword evidence="2" id="KW-0663">Pyridoxal phosphate</keyword>
<keyword evidence="8" id="KW-1185">Reference proteome</keyword>
<organism evidence="7 8">
    <name type="scientific">Actinokineospora auranticolor</name>
    <dbReference type="NCBI Taxonomy" id="155976"/>
    <lineage>
        <taxon>Bacteria</taxon>
        <taxon>Bacillati</taxon>
        <taxon>Actinomycetota</taxon>
        <taxon>Actinomycetes</taxon>
        <taxon>Pseudonocardiales</taxon>
        <taxon>Pseudonocardiaceae</taxon>
        <taxon>Actinokineospora</taxon>
    </lineage>
</organism>
<dbReference type="SMART" id="SM00345">
    <property type="entry name" value="HTH_GNTR"/>
    <property type="match status" value="1"/>
</dbReference>
<dbReference type="Gene3D" id="1.10.10.10">
    <property type="entry name" value="Winged helix-like DNA-binding domain superfamily/Winged helix DNA-binding domain"/>
    <property type="match status" value="1"/>
</dbReference>
<protein>
    <submittedName>
        <fullName evidence="7">DNA-binding transcriptional MocR family regulator</fullName>
    </submittedName>
</protein>
<dbReference type="InterPro" id="IPR004839">
    <property type="entry name" value="Aminotransferase_I/II_large"/>
</dbReference>
<keyword evidence="4 7" id="KW-0238">DNA-binding</keyword>
<evidence type="ECO:0000256" key="4">
    <source>
        <dbReference type="ARBA" id="ARBA00023125"/>
    </source>
</evidence>
<evidence type="ECO:0000256" key="3">
    <source>
        <dbReference type="ARBA" id="ARBA00023015"/>
    </source>
</evidence>
<dbReference type="SUPFAM" id="SSF46785">
    <property type="entry name" value="Winged helix' DNA-binding domain"/>
    <property type="match status" value="1"/>
</dbReference>
<evidence type="ECO:0000259" key="6">
    <source>
        <dbReference type="PROSITE" id="PS50949"/>
    </source>
</evidence>
<dbReference type="PROSITE" id="PS50949">
    <property type="entry name" value="HTH_GNTR"/>
    <property type="match status" value="1"/>
</dbReference>
<dbReference type="CDD" id="cd07377">
    <property type="entry name" value="WHTH_GntR"/>
    <property type="match status" value="1"/>
</dbReference>
<dbReference type="OrthoDB" id="3564840at2"/>